<evidence type="ECO:0000256" key="5">
    <source>
        <dbReference type="ARBA" id="ARBA00023136"/>
    </source>
</evidence>
<dbReference type="SUPFAM" id="SSF56176">
    <property type="entry name" value="FAD-binding/transporter-associated domain-like"/>
    <property type="match status" value="1"/>
</dbReference>
<feature type="region of interest" description="Disordered" evidence="6">
    <location>
        <begin position="67"/>
        <end position="98"/>
    </location>
</feature>
<dbReference type="GO" id="GO:0016020">
    <property type="term" value="C:membrane"/>
    <property type="evidence" value="ECO:0007669"/>
    <property type="project" value="UniProtKB-SubCell"/>
</dbReference>
<comment type="caution">
    <text evidence="8">The sequence shown here is derived from an EMBL/GenBank/DDBJ whole genome shotgun (WGS) entry which is preliminary data.</text>
</comment>
<comment type="subcellular location">
    <subcellularLocation>
        <location evidence="1">Membrane</location>
        <topology evidence="1">Single-pass membrane protein</topology>
    </subcellularLocation>
</comment>
<dbReference type="InterPro" id="IPR016169">
    <property type="entry name" value="FAD-bd_PCMH_sub2"/>
</dbReference>
<dbReference type="GO" id="GO:0008202">
    <property type="term" value="P:steroid metabolic process"/>
    <property type="evidence" value="ECO:0007669"/>
    <property type="project" value="TreeGrafter"/>
</dbReference>
<dbReference type="GO" id="GO:0005737">
    <property type="term" value="C:cytoplasm"/>
    <property type="evidence" value="ECO:0007669"/>
    <property type="project" value="TreeGrafter"/>
</dbReference>
<keyword evidence="9" id="KW-1185">Reference proteome</keyword>
<dbReference type="InterPro" id="IPR040165">
    <property type="entry name" value="Diminuto-like"/>
</dbReference>
<keyword evidence="5" id="KW-0472">Membrane</keyword>
<dbReference type="PANTHER" id="PTHR10801:SF10">
    <property type="entry name" value="FAD BINDING DOMAIN PROTEIN (AFU_ORTHOLOGUE AFUA_6G14300)"/>
    <property type="match status" value="1"/>
</dbReference>
<organism evidence="8 9">
    <name type="scientific">Lachnellula hyalina</name>
    <dbReference type="NCBI Taxonomy" id="1316788"/>
    <lineage>
        <taxon>Eukaryota</taxon>
        <taxon>Fungi</taxon>
        <taxon>Dikarya</taxon>
        <taxon>Ascomycota</taxon>
        <taxon>Pezizomycotina</taxon>
        <taxon>Leotiomycetes</taxon>
        <taxon>Helotiales</taxon>
        <taxon>Lachnaceae</taxon>
        <taxon>Lachnellula</taxon>
    </lineage>
</organism>
<feature type="domain" description="FAD-binding PCMH-type" evidence="7">
    <location>
        <begin position="119"/>
        <end position="290"/>
    </location>
</feature>
<reference evidence="8 9" key="1">
    <citation type="submission" date="2018-05" db="EMBL/GenBank/DDBJ databases">
        <title>Genome sequencing and assembly of the regulated plant pathogen Lachnellula willkommii and related sister species for the development of diagnostic species identification markers.</title>
        <authorList>
            <person name="Giroux E."/>
            <person name="Bilodeau G."/>
        </authorList>
    </citation>
    <scope>NUCLEOTIDE SEQUENCE [LARGE SCALE GENOMIC DNA]</scope>
    <source>
        <strain evidence="8 9">CBS 185.66</strain>
    </source>
</reference>
<dbReference type="PANTHER" id="PTHR10801">
    <property type="entry name" value="24-DEHYDROCHOLESTEROL REDUCTASE"/>
    <property type="match status" value="1"/>
</dbReference>
<dbReference type="OrthoDB" id="415825at2759"/>
<evidence type="ECO:0000256" key="2">
    <source>
        <dbReference type="ARBA" id="ARBA00012405"/>
    </source>
</evidence>
<evidence type="ECO:0000313" key="9">
    <source>
        <dbReference type="Proteomes" id="UP000431533"/>
    </source>
</evidence>
<dbReference type="AlphaFoldDB" id="A0A8H8TXT8"/>
<evidence type="ECO:0000256" key="1">
    <source>
        <dbReference type="ARBA" id="ARBA00004167"/>
    </source>
</evidence>
<name>A0A8H8TXT8_9HELO</name>
<dbReference type="InterPro" id="IPR016166">
    <property type="entry name" value="FAD-bd_PCMH"/>
</dbReference>
<dbReference type="EC" id="1.3.1.72" evidence="2"/>
<evidence type="ECO:0000256" key="3">
    <source>
        <dbReference type="ARBA" id="ARBA00022692"/>
    </source>
</evidence>
<dbReference type="InterPro" id="IPR036318">
    <property type="entry name" value="FAD-bd_PCMH-like_sf"/>
</dbReference>
<protein>
    <recommendedName>
        <fullName evidence="2">Delta(24)-sterol reductase</fullName>
        <ecNumber evidence="2">1.3.1.72</ecNumber>
    </recommendedName>
</protein>
<dbReference type="Gene3D" id="3.30.465.10">
    <property type="match status" value="1"/>
</dbReference>
<evidence type="ECO:0000256" key="4">
    <source>
        <dbReference type="ARBA" id="ARBA00022989"/>
    </source>
</evidence>
<evidence type="ECO:0000259" key="7">
    <source>
        <dbReference type="PROSITE" id="PS51387"/>
    </source>
</evidence>
<evidence type="ECO:0000313" key="8">
    <source>
        <dbReference type="EMBL" id="TVY26409.1"/>
    </source>
</evidence>
<dbReference type="PROSITE" id="PS51387">
    <property type="entry name" value="FAD_PCMH"/>
    <property type="match status" value="1"/>
</dbReference>
<dbReference type="GO" id="GO:0050614">
    <property type="term" value="F:Delta24-sterol reductase activity"/>
    <property type="evidence" value="ECO:0007669"/>
    <property type="project" value="UniProtKB-EC"/>
</dbReference>
<keyword evidence="3" id="KW-0812">Transmembrane</keyword>
<dbReference type="GO" id="GO:0071949">
    <property type="term" value="F:FAD binding"/>
    <property type="evidence" value="ECO:0007669"/>
    <property type="project" value="InterPro"/>
</dbReference>
<gene>
    <name evidence="8" type="primary">DHCR24_1</name>
    <name evidence="8" type="ORF">LHYA1_G005573</name>
</gene>
<evidence type="ECO:0000256" key="6">
    <source>
        <dbReference type="SAM" id="MobiDB-lite"/>
    </source>
</evidence>
<feature type="compositionally biased region" description="Low complexity" evidence="6">
    <location>
        <begin position="87"/>
        <end position="98"/>
    </location>
</feature>
<dbReference type="FunFam" id="3.30.465.10:FF:000031">
    <property type="entry name" value="FAD binding domain protein"/>
    <property type="match status" value="1"/>
</dbReference>
<dbReference type="RefSeq" id="XP_031005197.1">
    <property type="nucleotide sequence ID" value="XM_031150517.1"/>
</dbReference>
<accession>A0A8H8TXT8</accession>
<keyword evidence="4" id="KW-1133">Transmembrane helix</keyword>
<dbReference type="Pfam" id="PF01565">
    <property type="entry name" value="FAD_binding_4"/>
    <property type="match status" value="1"/>
</dbReference>
<dbReference type="InterPro" id="IPR006094">
    <property type="entry name" value="Oxid_FAD_bind_N"/>
</dbReference>
<dbReference type="EMBL" id="QGMH01000070">
    <property type="protein sequence ID" value="TVY26409.1"/>
    <property type="molecule type" value="Genomic_DNA"/>
</dbReference>
<sequence length="627" mass="70659">MQSCGKEIGDGEGDGEGYGKAYLLMERDGDGDAGAASGSRARTFFCSAIAVRRQRYPCLVLNQRRSASTNLQSPIPSPTRALIQNGSTRQSTTSTPSRPFIASLNGSIGLKTRSFSATLRNRNSTDVHKKAVEAISSTVRQYFAKGEKFRIYHGSTNSTRQSTLKRNLVDTSSLSNVLKVDVEAKTCLVEPNVPMDRLVEATLKHGLVPPVVMEFPGITVGGGYSGTSGESSSFKHGFFDRTINNVEMVLANGEVVTTSPTEKPDLFHGAAGAVGTFGVTTLVELRLQKAAKYVETTYHPVYSMSEAIQKLQEFTANSELDYVDGIMFSKTNGAIVTGRLTDEKKDGLSVQRFGAAHDPWFYMHVQDAIKKNCTGPTTEAVPLAEYLFRYDRGGFWVGNSAFEYLRFPFNRFTRWFLDDFLHTRMLYSALHASGESKKYVVQDLALPYSTAEQFVEYTDETFGIYPLWLCPLKQSPYPTMHPHYNKTEADGKTLQPMLNIGLWGFGPSNHEEFVRKNRDLERKLKELGGMKWLYAHTYYTEEEFWEQFDRPWYEKLRVKYNATSLPSVYEKVKVDVEAEKKAEKENGWFYHTKWPFNGFYGIKKAIESRTYLAARKSVWKSFGKEAN</sequence>
<dbReference type="Proteomes" id="UP000431533">
    <property type="component" value="Unassembled WGS sequence"/>
</dbReference>
<dbReference type="GO" id="GO:0000246">
    <property type="term" value="F:Delta24(24-1) sterol reductase activity"/>
    <property type="evidence" value="ECO:0007669"/>
    <property type="project" value="TreeGrafter"/>
</dbReference>
<proteinExistence type="predicted"/>
<dbReference type="GeneID" id="41985771"/>